<proteinExistence type="predicted"/>
<evidence type="ECO:0000313" key="3">
    <source>
        <dbReference type="Proteomes" id="UP001630127"/>
    </source>
</evidence>
<dbReference type="Proteomes" id="UP001630127">
    <property type="component" value="Unassembled WGS sequence"/>
</dbReference>
<dbReference type="PANTHER" id="PTHR34570:SF12">
    <property type="entry name" value="EXPRESSED PROTEIN"/>
    <property type="match status" value="1"/>
</dbReference>
<evidence type="ECO:0000256" key="1">
    <source>
        <dbReference type="SAM" id="MobiDB-lite"/>
    </source>
</evidence>
<reference evidence="2 3" key="1">
    <citation type="submission" date="2024-11" db="EMBL/GenBank/DDBJ databases">
        <title>A near-complete genome assembly of Cinchona calisaya.</title>
        <authorList>
            <person name="Lian D.C."/>
            <person name="Zhao X.W."/>
            <person name="Wei L."/>
        </authorList>
    </citation>
    <scope>NUCLEOTIDE SEQUENCE [LARGE SCALE GENOMIC DNA]</scope>
    <source>
        <tissue evidence="2">Nenye</tissue>
    </source>
</reference>
<feature type="region of interest" description="Disordered" evidence="1">
    <location>
        <begin position="43"/>
        <end position="62"/>
    </location>
</feature>
<dbReference type="AlphaFoldDB" id="A0ABD2ZII7"/>
<comment type="caution">
    <text evidence="2">The sequence shown here is derived from an EMBL/GenBank/DDBJ whole genome shotgun (WGS) entry which is preliminary data.</text>
</comment>
<sequence length="128" mass="14747">MATKSDQQAALHSSIALLQERFKRLQKIREMRQERELLRLLSETRERRRTSSPSTMQYDQPSNAATTLYNSEMMIFHQTPSYSQPALSLWPDSQMKHGLDDHTIGNTSAPFMDKFDDSSSDVDTSLHL</sequence>
<gene>
    <name evidence="2" type="ORF">ACH5RR_017440</name>
</gene>
<evidence type="ECO:0000313" key="2">
    <source>
        <dbReference type="EMBL" id="KAL3519291.1"/>
    </source>
</evidence>
<dbReference type="PANTHER" id="PTHR34570">
    <property type="entry name" value="OS03G0593100 PROTEIN"/>
    <property type="match status" value="1"/>
</dbReference>
<organism evidence="2 3">
    <name type="scientific">Cinchona calisaya</name>
    <dbReference type="NCBI Taxonomy" id="153742"/>
    <lineage>
        <taxon>Eukaryota</taxon>
        <taxon>Viridiplantae</taxon>
        <taxon>Streptophyta</taxon>
        <taxon>Embryophyta</taxon>
        <taxon>Tracheophyta</taxon>
        <taxon>Spermatophyta</taxon>
        <taxon>Magnoliopsida</taxon>
        <taxon>eudicotyledons</taxon>
        <taxon>Gunneridae</taxon>
        <taxon>Pentapetalae</taxon>
        <taxon>asterids</taxon>
        <taxon>lamiids</taxon>
        <taxon>Gentianales</taxon>
        <taxon>Rubiaceae</taxon>
        <taxon>Cinchonoideae</taxon>
        <taxon>Cinchoneae</taxon>
        <taxon>Cinchona</taxon>
    </lineage>
</organism>
<dbReference type="EMBL" id="JBJUIK010000008">
    <property type="protein sequence ID" value="KAL3519291.1"/>
    <property type="molecule type" value="Genomic_DNA"/>
</dbReference>
<keyword evidence="3" id="KW-1185">Reference proteome</keyword>
<protein>
    <submittedName>
        <fullName evidence="2">Uncharacterized protein</fullName>
    </submittedName>
</protein>
<accession>A0ABD2ZII7</accession>
<name>A0ABD2ZII7_9GENT</name>